<name>A0A8J4DKK6_9ACTN</name>
<evidence type="ECO:0000256" key="2">
    <source>
        <dbReference type="ARBA" id="ARBA00007639"/>
    </source>
</evidence>
<proteinExistence type="inferred from homology"/>
<keyword evidence="7" id="KW-1185">Reference proteome</keyword>
<feature type="region of interest" description="Disordered" evidence="3">
    <location>
        <begin position="28"/>
        <end position="48"/>
    </location>
</feature>
<evidence type="ECO:0000259" key="5">
    <source>
        <dbReference type="Pfam" id="PF13407"/>
    </source>
</evidence>
<dbReference type="InterPro" id="IPR028082">
    <property type="entry name" value="Peripla_BP_I"/>
</dbReference>
<dbReference type="SUPFAM" id="SSF53822">
    <property type="entry name" value="Periplasmic binding protein-like I"/>
    <property type="match status" value="1"/>
</dbReference>
<feature type="signal peptide" evidence="4">
    <location>
        <begin position="1"/>
        <end position="30"/>
    </location>
</feature>
<sequence length="333" mass="34398">MSRRVRRSLALVTAACLAFAGAACSSQGGAQEEADTNSGGGTNSGAGPQLKMAMVTHAPAGDTFFDIIRKGADAAAAANNVEYTYSNDGDPTRQAVLIENAVNAKPDALLVSVPAPEAVKGAVQKAVAAGIPVVGFNAGRETFKDWGAMMYFGQDETIAGRAAGERLKGEGAGKVLCVIQAQGQSQLEARCNGVREGFGGQVENINVTGTDLTSVRSTLESKLRQDPAITHVMTLGAPFALTAAQAKQTAGSKATIVTFDTNAELVGKIESGEIAWAVDQQPYLQGYMSVTAAAFYLRNGNTLGGGQEVLTGPSFIDKSNIANVSKYAKAGTR</sequence>
<evidence type="ECO:0000313" key="7">
    <source>
        <dbReference type="Proteomes" id="UP000652013"/>
    </source>
</evidence>
<feature type="chain" id="PRO_5035295816" evidence="4">
    <location>
        <begin position="31"/>
        <end position="333"/>
    </location>
</feature>
<evidence type="ECO:0000256" key="1">
    <source>
        <dbReference type="ARBA" id="ARBA00004196"/>
    </source>
</evidence>
<feature type="domain" description="Periplasmic binding protein" evidence="5">
    <location>
        <begin position="59"/>
        <end position="298"/>
    </location>
</feature>
<dbReference type="PANTHER" id="PTHR30036:SF7">
    <property type="entry name" value="ABC TRANSPORTER PERIPLASMIC-BINDING PROTEIN YPHF"/>
    <property type="match status" value="1"/>
</dbReference>
<comment type="caution">
    <text evidence="6">The sequence shown here is derived from an EMBL/GenBank/DDBJ whole genome shotgun (WGS) entry which is preliminary data.</text>
</comment>
<dbReference type="RefSeq" id="WP_203939630.1">
    <property type="nucleotide sequence ID" value="NZ_BAAAGJ010000005.1"/>
</dbReference>
<dbReference type="AlphaFoldDB" id="A0A8J4DKK6"/>
<dbReference type="Gene3D" id="3.40.50.2300">
    <property type="match status" value="2"/>
</dbReference>
<reference evidence="6" key="1">
    <citation type="submission" date="2021-01" db="EMBL/GenBank/DDBJ databases">
        <title>Whole genome shotgun sequence of Spirilliplanes yamanashiensis NBRC 15828.</title>
        <authorList>
            <person name="Komaki H."/>
            <person name="Tamura T."/>
        </authorList>
    </citation>
    <scope>NUCLEOTIDE SEQUENCE</scope>
    <source>
        <strain evidence="6">NBRC 15828</strain>
    </source>
</reference>
<comment type="similarity">
    <text evidence="2">Belongs to the bacterial solute-binding protein 2 family.</text>
</comment>
<keyword evidence="4" id="KW-0732">Signal</keyword>
<evidence type="ECO:0000313" key="6">
    <source>
        <dbReference type="EMBL" id="GIJ04393.1"/>
    </source>
</evidence>
<protein>
    <submittedName>
        <fullName evidence="6">Sugar ABC transporter substrate-binding protein</fullName>
    </submittedName>
</protein>
<dbReference type="Proteomes" id="UP000652013">
    <property type="component" value="Unassembled WGS sequence"/>
</dbReference>
<dbReference type="InterPro" id="IPR025997">
    <property type="entry name" value="SBP_2_dom"/>
</dbReference>
<comment type="subcellular location">
    <subcellularLocation>
        <location evidence="1">Cell envelope</location>
    </subcellularLocation>
</comment>
<dbReference type="PROSITE" id="PS51257">
    <property type="entry name" value="PROKAR_LIPOPROTEIN"/>
    <property type="match status" value="1"/>
</dbReference>
<evidence type="ECO:0000256" key="4">
    <source>
        <dbReference type="SAM" id="SignalP"/>
    </source>
</evidence>
<dbReference type="Pfam" id="PF13407">
    <property type="entry name" value="Peripla_BP_4"/>
    <property type="match status" value="1"/>
</dbReference>
<dbReference type="GO" id="GO:0030288">
    <property type="term" value="C:outer membrane-bounded periplasmic space"/>
    <property type="evidence" value="ECO:0007669"/>
    <property type="project" value="TreeGrafter"/>
</dbReference>
<dbReference type="GO" id="GO:0030246">
    <property type="term" value="F:carbohydrate binding"/>
    <property type="evidence" value="ECO:0007669"/>
    <property type="project" value="TreeGrafter"/>
</dbReference>
<gene>
    <name evidence="6" type="ORF">Sya03_37450</name>
</gene>
<dbReference type="EMBL" id="BOOY01000027">
    <property type="protein sequence ID" value="GIJ04393.1"/>
    <property type="molecule type" value="Genomic_DNA"/>
</dbReference>
<dbReference type="PANTHER" id="PTHR30036">
    <property type="entry name" value="D-XYLOSE-BINDING PERIPLASMIC PROTEIN"/>
    <property type="match status" value="1"/>
</dbReference>
<accession>A0A8J4DKK6</accession>
<organism evidence="6 7">
    <name type="scientific">Spirilliplanes yamanashiensis</name>
    <dbReference type="NCBI Taxonomy" id="42233"/>
    <lineage>
        <taxon>Bacteria</taxon>
        <taxon>Bacillati</taxon>
        <taxon>Actinomycetota</taxon>
        <taxon>Actinomycetes</taxon>
        <taxon>Micromonosporales</taxon>
        <taxon>Micromonosporaceae</taxon>
        <taxon>Spirilliplanes</taxon>
    </lineage>
</organism>
<evidence type="ECO:0000256" key="3">
    <source>
        <dbReference type="SAM" id="MobiDB-lite"/>
    </source>
</evidence>
<dbReference type="InterPro" id="IPR050555">
    <property type="entry name" value="Bact_Solute-Bind_Prot2"/>
</dbReference>